<keyword evidence="1" id="KW-1133">Transmembrane helix</keyword>
<dbReference type="Proteomes" id="UP000219546">
    <property type="component" value="Unassembled WGS sequence"/>
</dbReference>
<gene>
    <name evidence="2" type="ORF">SAMN05877753_102129</name>
</gene>
<organism evidence="2 3">
    <name type="scientific">Bacillus oleivorans</name>
    <dbReference type="NCBI Taxonomy" id="1448271"/>
    <lineage>
        <taxon>Bacteria</taxon>
        <taxon>Bacillati</taxon>
        <taxon>Bacillota</taxon>
        <taxon>Bacilli</taxon>
        <taxon>Bacillales</taxon>
        <taxon>Bacillaceae</taxon>
        <taxon>Bacillus</taxon>
    </lineage>
</organism>
<dbReference type="EMBL" id="OAOP01000002">
    <property type="protein sequence ID" value="SNX67925.1"/>
    <property type="molecule type" value="Genomic_DNA"/>
</dbReference>
<dbReference type="RefSeq" id="WP_097157336.1">
    <property type="nucleotide sequence ID" value="NZ_JBEPMQ010000013.1"/>
</dbReference>
<protein>
    <submittedName>
        <fullName evidence="2">Uncharacterized protein</fullName>
    </submittedName>
</protein>
<keyword evidence="1" id="KW-0812">Transmembrane</keyword>
<evidence type="ECO:0000313" key="3">
    <source>
        <dbReference type="Proteomes" id="UP000219546"/>
    </source>
</evidence>
<feature type="transmembrane region" description="Helical" evidence="1">
    <location>
        <begin position="6"/>
        <end position="25"/>
    </location>
</feature>
<reference evidence="2 3" key="1">
    <citation type="submission" date="2017-08" db="EMBL/GenBank/DDBJ databases">
        <authorList>
            <person name="de Groot N.N."/>
        </authorList>
    </citation>
    <scope>NUCLEOTIDE SEQUENCE [LARGE SCALE GENOMIC DNA]</scope>
    <source>
        <strain evidence="2 3">JC228</strain>
    </source>
</reference>
<dbReference type="OrthoDB" id="2959394at2"/>
<sequence>MLKNKWVFITITAFILAFTGFYWHISNKAEESFTYFPPDPTARYDSGYTTLTLNQKSPDGPYEISWKSQSSLDQKAFYRQDVALLFEGGRLKGKMGEWKQNVSDILQESTLFFKDSQLIQAITFHFSEIHRGEKIGSAQKLSSDFLYIIDSQFSPFESFRHPENEEEEKWKNTIDQVVRNRLEKSWRKAADKFNINLDQYQAFPLIQIAQFDDRPLPGFSLLETKKIVGQLWEGLYKNYYLGIKKPDGSLEDALDSIMPLILVAKDRTHLFVLTETKSGESIVLRQQID</sequence>
<evidence type="ECO:0000256" key="1">
    <source>
        <dbReference type="SAM" id="Phobius"/>
    </source>
</evidence>
<proteinExistence type="predicted"/>
<keyword evidence="3" id="KW-1185">Reference proteome</keyword>
<name>A0A285CKN9_9BACI</name>
<dbReference type="AlphaFoldDB" id="A0A285CKN9"/>
<evidence type="ECO:0000313" key="2">
    <source>
        <dbReference type="EMBL" id="SNX67925.1"/>
    </source>
</evidence>
<keyword evidence="1" id="KW-0472">Membrane</keyword>
<accession>A0A285CKN9</accession>